<feature type="domain" description="HTH gntR-type" evidence="4">
    <location>
        <begin position="47"/>
        <end position="114"/>
    </location>
</feature>
<dbReference type="InterPro" id="IPR011711">
    <property type="entry name" value="GntR_C"/>
</dbReference>
<dbReference type="Gene3D" id="1.10.10.10">
    <property type="entry name" value="Winged helix-like DNA-binding domain superfamily/Winged helix DNA-binding domain"/>
    <property type="match status" value="1"/>
</dbReference>
<dbReference type="InterPro" id="IPR036388">
    <property type="entry name" value="WH-like_DNA-bd_sf"/>
</dbReference>
<accession>K2J8Y4</accession>
<proteinExistence type="predicted"/>
<dbReference type="STRING" id="745411.B3C1_12079"/>
<protein>
    <submittedName>
        <fullName evidence="5">DNA-binding transcriptional regulator CsiR</fullName>
    </submittedName>
</protein>
<dbReference type="PANTHER" id="PTHR43537:SF20">
    <property type="entry name" value="HTH-TYPE TRANSCRIPTIONAL REPRESSOR GLAR"/>
    <property type="match status" value="1"/>
</dbReference>
<dbReference type="Pfam" id="PF00392">
    <property type="entry name" value="GntR"/>
    <property type="match status" value="1"/>
</dbReference>
<evidence type="ECO:0000259" key="4">
    <source>
        <dbReference type="PROSITE" id="PS50949"/>
    </source>
</evidence>
<reference evidence="5 6" key="1">
    <citation type="journal article" date="2012" name="J. Bacteriol.">
        <title>Genome Sequence of Gallaecimonas xiamenensis Type Strain 3-C-1.</title>
        <authorList>
            <person name="Lai Q."/>
            <person name="Wang L."/>
            <person name="Wang W."/>
            <person name="Shao Z."/>
        </authorList>
    </citation>
    <scope>NUCLEOTIDE SEQUENCE [LARGE SCALE GENOMIC DNA]</scope>
    <source>
        <strain evidence="5 6">3-C-1</strain>
    </source>
</reference>
<dbReference type="eggNOG" id="COG1802">
    <property type="taxonomic scope" value="Bacteria"/>
</dbReference>
<dbReference type="Proteomes" id="UP000006755">
    <property type="component" value="Unassembled WGS sequence"/>
</dbReference>
<keyword evidence="6" id="KW-1185">Reference proteome</keyword>
<dbReference type="InterPro" id="IPR000524">
    <property type="entry name" value="Tscrpt_reg_HTH_GntR"/>
</dbReference>
<dbReference type="SMART" id="SM00345">
    <property type="entry name" value="HTH_GNTR"/>
    <property type="match status" value="1"/>
</dbReference>
<keyword evidence="2 5" id="KW-0238">DNA-binding</keyword>
<dbReference type="InterPro" id="IPR008920">
    <property type="entry name" value="TF_FadR/GntR_C"/>
</dbReference>
<dbReference type="AlphaFoldDB" id="K2J8Y4"/>
<dbReference type="PANTHER" id="PTHR43537">
    <property type="entry name" value="TRANSCRIPTIONAL REGULATOR, GNTR FAMILY"/>
    <property type="match status" value="1"/>
</dbReference>
<keyword evidence="3" id="KW-0804">Transcription</keyword>
<dbReference type="EMBL" id="AMRI01000016">
    <property type="protein sequence ID" value="EKE71673.1"/>
    <property type="molecule type" value="Genomic_DNA"/>
</dbReference>
<dbReference type="NCBIfam" id="NF008576">
    <property type="entry name" value="PRK11534.1"/>
    <property type="match status" value="1"/>
</dbReference>
<dbReference type="PROSITE" id="PS50949">
    <property type="entry name" value="HTH_GNTR"/>
    <property type="match status" value="1"/>
</dbReference>
<dbReference type="SUPFAM" id="SSF48008">
    <property type="entry name" value="GntR ligand-binding domain-like"/>
    <property type="match status" value="1"/>
</dbReference>
<organism evidence="5 6">
    <name type="scientific">Gallaecimonas xiamenensis 3-C-1</name>
    <dbReference type="NCBI Taxonomy" id="745411"/>
    <lineage>
        <taxon>Bacteria</taxon>
        <taxon>Pseudomonadati</taxon>
        <taxon>Pseudomonadota</taxon>
        <taxon>Gammaproteobacteria</taxon>
        <taxon>Enterobacterales</taxon>
        <taxon>Gallaecimonadaceae</taxon>
        <taxon>Gallaecimonas</taxon>
    </lineage>
</organism>
<dbReference type="GO" id="GO:0003677">
    <property type="term" value="F:DNA binding"/>
    <property type="evidence" value="ECO:0007669"/>
    <property type="project" value="UniProtKB-KW"/>
</dbReference>
<evidence type="ECO:0000313" key="6">
    <source>
        <dbReference type="Proteomes" id="UP000006755"/>
    </source>
</evidence>
<evidence type="ECO:0000313" key="5">
    <source>
        <dbReference type="EMBL" id="EKE71673.1"/>
    </source>
</evidence>
<evidence type="ECO:0000256" key="2">
    <source>
        <dbReference type="ARBA" id="ARBA00023125"/>
    </source>
</evidence>
<sequence length="268" mass="30261">MTLFKNIYIFDLYQYFILLRHPLPCRYTLAGDNSMFREPMTSTEEKGNLADAAYGRLKRDITEGHFTPGDKLLMSSLKARYEIGAGPMREALSRLVAERLVTAESQKGFRVAPMSVAQLQDLYYARAQLEALVTELAVQKGGDNWEAGIIAAAHTLSRVTQVQSAEEMLSVWDSRHKAFHNAIAAGCGSDKLMELRSTMLDQVERYRQLWLRETVFSTDALALKRDEHKDLVTVLLSGDSQQARAMMFDHMMTPVPIITEILRARGLV</sequence>
<keyword evidence="1" id="KW-0805">Transcription regulation</keyword>
<evidence type="ECO:0000256" key="1">
    <source>
        <dbReference type="ARBA" id="ARBA00023015"/>
    </source>
</evidence>
<comment type="caution">
    <text evidence="5">The sequence shown here is derived from an EMBL/GenBank/DDBJ whole genome shotgun (WGS) entry which is preliminary data.</text>
</comment>
<dbReference type="Pfam" id="PF07729">
    <property type="entry name" value="FCD"/>
    <property type="match status" value="1"/>
</dbReference>
<dbReference type="SMART" id="SM00895">
    <property type="entry name" value="FCD"/>
    <property type="match status" value="1"/>
</dbReference>
<dbReference type="SUPFAM" id="SSF46785">
    <property type="entry name" value="Winged helix' DNA-binding domain"/>
    <property type="match status" value="1"/>
</dbReference>
<gene>
    <name evidence="5" type="ORF">B3C1_12079</name>
</gene>
<name>K2J8Y4_9GAMM</name>
<evidence type="ECO:0000256" key="3">
    <source>
        <dbReference type="ARBA" id="ARBA00023163"/>
    </source>
</evidence>
<dbReference type="PATRIC" id="fig|745411.4.peg.2378"/>
<dbReference type="Gene3D" id="1.20.120.530">
    <property type="entry name" value="GntR ligand-binding domain-like"/>
    <property type="match status" value="1"/>
</dbReference>
<dbReference type="GO" id="GO:0003700">
    <property type="term" value="F:DNA-binding transcription factor activity"/>
    <property type="evidence" value="ECO:0007669"/>
    <property type="project" value="InterPro"/>
</dbReference>
<dbReference type="InterPro" id="IPR036390">
    <property type="entry name" value="WH_DNA-bd_sf"/>
</dbReference>